<protein>
    <submittedName>
        <fullName evidence="1">Uncharacterized protein</fullName>
    </submittedName>
</protein>
<name>A0ABY7JQP6_9FIRM</name>
<evidence type="ECO:0000313" key="2">
    <source>
        <dbReference type="Proteomes" id="UP001164187"/>
    </source>
</evidence>
<organism evidence="1 2">
    <name type="scientific">Peptostreptococcus equinus</name>
    <dbReference type="NCBI Taxonomy" id="3003601"/>
    <lineage>
        <taxon>Bacteria</taxon>
        <taxon>Bacillati</taxon>
        <taxon>Bacillota</taxon>
        <taxon>Clostridia</taxon>
        <taxon>Peptostreptococcales</taxon>
        <taxon>Peptostreptococcaceae</taxon>
        <taxon>Peptostreptococcus</taxon>
    </lineage>
</organism>
<reference evidence="1" key="1">
    <citation type="submission" date="2022-12" db="EMBL/GenBank/DDBJ databases">
        <title>Peptostreptococcus.</title>
        <authorList>
            <person name="Lee S.H."/>
        </authorList>
    </citation>
    <scope>NUCLEOTIDE SEQUENCE</scope>
    <source>
        <strain evidence="1">CBA3647</strain>
    </source>
</reference>
<proteinExistence type="predicted"/>
<gene>
    <name evidence="1" type="ORF">O0R46_02985</name>
</gene>
<keyword evidence="2" id="KW-1185">Reference proteome</keyword>
<evidence type="ECO:0000313" key="1">
    <source>
        <dbReference type="EMBL" id="WAW15425.1"/>
    </source>
</evidence>
<dbReference type="RefSeq" id="WP_269312098.1">
    <property type="nucleotide sequence ID" value="NZ_CP114052.1"/>
</dbReference>
<sequence>MKVAILILLVTNIYAASKWVYWSRGFIGAFCMYQEKYGKLSENELRRLMKEAVDYGIKQTINDLSGRN</sequence>
<dbReference type="Proteomes" id="UP001164187">
    <property type="component" value="Chromosome"/>
</dbReference>
<dbReference type="EMBL" id="CP114052">
    <property type="protein sequence ID" value="WAW15425.1"/>
    <property type="molecule type" value="Genomic_DNA"/>
</dbReference>
<accession>A0ABY7JQP6</accession>